<protein>
    <submittedName>
        <fullName evidence="2">Uncharacterized protein</fullName>
    </submittedName>
</protein>
<accession>A0ABY8UYS8</accession>
<evidence type="ECO:0000313" key="3">
    <source>
        <dbReference type="Proteomes" id="UP001236652"/>
    </source>
</evidence>
<dbReference type="RefSeq" id="WP_231419175.1">
    <property type="nucleotide sequence ID" value="NZ_CP126446.1"/>
</dbReference>
<gene>
    <name evidence="2" type="ORF">QNI29_02315</name>
</gene>
<organism evidence="2 3">
    <name type="scientific">Pontibacillus chungwhensis</name>
    <dbReference type="NCBI Taxonomy" id="265426"/>
    <lineage>
        <taxon>Bacteria</taxon>
        <taxon>Bacillati</taxon>
        <taxon>Bacillota</taxon>
        <taxon>Bacilli</taxon>
        <taxon>Bacillales</taxon>
        <taxon>Bacillaceae</taxon>
        <taxon>Pontibacillus</taxon>
    </lineage>
</organism>
<feature type="transmembrane region" description="Helical" evidence="1">
    <location>
        <begin position="12"/>
        <end position="31"/>
    </location>
</feature>
<keyword evidence="1" id="KW-1133">Transmembrane helix</keyword>
<proteinExistence type="predicted"/>
<reference evidence="2 3" key="1">
    <citation type="submission" date="2023-05" db="EMBL/GenBank/DDBJ databases">
        <title>Comparative genomics reveals the evidence of polycyclic aromatic hydrocarbons degradation in moderately halophilic genus Pontibacillus.</title>
        <authorList>
            <person name="Yang H."/>
            <person name="Qian Z."/>
        </authorList>
    </citation>
    <scope>NUCLEOTIDE SEQUENCE [LARGE SCALE GENOMIC DNA]</scope>
    <source>
        <strain evidence="3">HN14</strain>
    </source>
</reference>
<feature type="transmembrane region" description="Helical" evidence="1">
    <location>
        <begin position="37"/>
        <end position="55"/>
    </location>
</feature>
<keyword evidence="3" id="KW-1185">Reference proteome</keyword>
<evidence type="ECO:0000256" key="1">
    <source>
        <dbReference type="SAM" id="Phobius"/>
    </source>
</evidence>
<dbReference type="Proteomes" id="UP001236652">
    <property type="component" value="Chromosome"/>
</dbReference>
<keyword evidence="1" id="KW-0812">Transmembrane</keyword>
<name>A0ABY8UYS8_9BACI</name>
<sequence length="93" mass="10832">MNKRAFHIYNILVLLVLLCFNLLVLFAFGIGEGGIDVAAMVALVFSFLLWGVFYFIQFVRNEKVWRIAWFCIMVVVLYLWETGYGAWVGRVIF</sequence>
<keyword evidence="1" id="KW-0472">Membrane</keyword>
<dbReference type="EMBL" id="CP126446">
    <property type="protein sequence ID" value="WIF98523.1"/>
    <property type="molecule type" value="Genomic_DNA"/>
</dbReference>
<evidence type="ECO:0000313" key="2">
    <source>
        <dbReference type="EMBL" id="WIF98523.1"/>
    </source>
</evidence>
<feature type="transmembrane region" description="Helical" evidence="1">
    <location>
        <begin position="67"/>
        <end position="87"/>
    </location>
</feature>